<protein>
    <submittedName>
        <fullName evidence="2">Gamma-glutamyltranspeptidase 2</fullName>
    </submittedName>
</protein>
<comment type="caution">
    <text evidence="2">The sequence shown here is derived from an EMBL/GenBank/DDBJ whole genome shotgun (WGS) entry which is preliminary data.</text>
</comment>
<evidence type="ECO:0000313" key="2">
    <source>
        <dbReference type="EMBL" id="OXA42277.1"/>
    </source>
</evidence>
<dbReference type="EMBL" id="LNIX01000026">
    <property type="protein sequence ID" value="OXA42277.1"/>
    <property type="molecule type" value="Genomic_DNA"/>
</dbReference>
<dbReference type="Proteomes" id="UP000198287">
    <property type="component" value="Unassembled WGS sequence"/>
</dbReference>
<keyword evidence="1" id="KW-0472">Membrane</keyword>
<dbReference type="AlphaFoldDB" id="A0A226DC21"/>
<sequence length="375" mass="43474">MPTPLIFYGIDYSFRLNSYLWKTPIGWDRKRDRMTYDNSPPVKYFWWYFLVYVVFNGVGGASCVYTIYWQYYSPRKELNISHSIQYALQISAGGLAAGITLVVMIFGQHAVQVVNGVLDFHDLMKIYEITEEKIQVVNEKLNKRLAVVDRLFRRARIPSIFLPDGGLDWAGMILLAGLTVLHVVVLVIVPTTVLILRIDVYRWPLEDMWSYLNVDYETNPVVFLPEKQMATQTFFMMTSGLFFCAALNFATIRFLDFGMPPLYYAIWPFFAILLILMILSLLPVAINVYENSANILTIWGHSIPGGRKENAWLRKKLRSIRAPRVYSGFVGFYFYKLDASVLTTYFMSIQDWTINFLMTFHPSAEEINALTYGWQ</sequence>
<reference evidence="2 3" key="1">
    <citation type="submission" date="2015-12" db="EMBL/GenBank/DDBJ databases">
        <title>The genome of Folsomia candida.</title>
        <authorList>
            <person name="Faddeeva A."/>
            <person name="Derks M.F."/>
            <person name="Anvar Y."/>
            <person name="Smit S."/>
            <person name="Van Straalen N."/>
            <person name="Roelofs D."/>
        </authorList>
    </citation>
    <scope>NUCLEOTIDE SEQUENCE [LARGE SCALE GENOMIC DNA]</scope>
    <source>
        <strain evidence="2 3">VU population</strain>
        <tissue evidence="2">Whole body</tissue>
    </source>
</reference>
<keyword evidence="1" id="KW-1133">Transmembrane helix</keyword>
<evidence type="ECO:0000256" key="1">
    <source>
        <dbReference type="SAM" id="Phobius"/>
    </source>
</evidence>
<name>A0A226DC21_FOLCA</name>
<feature type="transmembrane region" description="Helical" evidence="1">
    <location>
        <begin position="90"/>
        <end position="111"/>
    </location>
</feature>
<accession>A0A226DC21</accession>
<keyword evidence="3" id="KW-1185">Reference proteome</keyword>
<organism evidence="2 3">
    <name type="scientific">Folsomia candida</name>
    <name type="common">Springtail</name>
    <dbReference type="NCBI Taxonomy" id="158441"/>
    <lineage>
        <taxon>Eukaryota</taxon>
        <taxon>Metazoa</taxon>
        <taxon>Ecdysozoa</taxon>
        <taxon>Arthropoda</taxon>
        <taxon>Hexapoda</taxon>
        <taxon>Collembola</taxon>
        <taxon>Entomobryomorpha</taxon>
        <taxon>Isotomoidea</taxon>
        <taxon>Isotomidae</taxon>
        <taxon>Proisotominae</taxon>
        <taxon>Folsomia</taxon>
    </lineage>
</organism>
<keyword evidence="1" id="KW-0812">Transmembrane</keyword>
<gene>
    <name evidence="2" type="ORF">Fcan01_22806</name>
</gene>
<feature type="transmembrane region" description="Helical" evidence="1">
    <location>
        <begin position="45"/>
        <end position="69"/>
    </location>
</feature>
<proteinExistence type="predicted"/>
<feature type="transmembrane region" description="Helical" evidence="1">
    <location>
        <begin position="169"/>
        <end position="196"/>
    </location>
</feature>
<evidence type="ECO:0000313" key="3">
    <source>
        <dbReference type="Proteomes" id="UP000198287"/>
    </source>
</evidence>
<feature type="transmembrane region" description="Helical" evidence="1">
    <location>
        <begin position="234"/>
        <end position="255"/>
    </location>
</feature>
<feature type="transmembrane region" description="Helical" evidence="1">
    <location>
        <begin position="261"/>
        <end position="286"/>
    </location>
</feature>